<dbReference type="InterPro" id="IPR011059">
    <property type="entry name" value="Metal-dep_hydrolase_composite"/>
</dbReference>
<dbReference type="Pfam" id="PF00400">
    <property type="entry name" value="WD40"/>
    <property type="match status" value="1"/>
</dbReference>
<sequence length="1251" mass="135451">MRLAKFNKFRNAIASPFTREAWYSELSIDSTTSVGADGLAIDANFLYLKAHGGTSLQAIELDSSDRNSGWLHMLSGPAGAILDWSTAIHSDDLVSAGDDRGTVTIWHSRAQIRSFKAHQNACTSVRFHPTVASVVASSASSSKSGEICLWDIDSATSNPLWQVSVDSAIDSLSLSGDGKLVAAGTRTGKCTVYDPRQSGDAVSSTLAFYAAGRPTRVLWAGETPFLLSTGQSRMRERSAALWDQRNMASPLASLQLQPSTRPLAPLYDEDTRLAYLVELGDTAIRWVDADPSSATPLALLGSVTLSSPMCGCALLPKRRLSVMKGEIARIHAVVESTGTSQGTAVIPVSHVAPRRSYLDFHSDLYPDTRAPIPAQTLAQWMACEPVTIPKMSLDPAKSNVAAPQSAYGVRFHDDNPNIKTESPVASKSIPDAASSQNNALVSPMHSQINFPASSCDSRKQHDATSISKIEESRSSRIQQLPAANIATAQAPTKSSWKPPIKHARFKYLEGFSYRPADNFTNLHNVNQRFSQQNDPIRVGSRIIAISLAGAGGQVGVFRRDSPGRIPDFPATIVHGDDVVDIELDPFDPAIVATAGVDGRLQIWRVPDTPLAGEVFFELEEYVHVTADRIYQVRFNPCVRSIVGILVSEGDTHAVYIYNGLMLHYIVGKTSDGIHTFEWSPDGNHIALTTKATKQLLVYDVRTQELLTCGPAMKSNRPSRIAWVSTSHICLTGFGTGSQRQLSLFDASDASHPLSTVTLDAGPGLLVPVVDPDCRIIYVDDRGSRLTHAYEIVGNTLVELPKFESPFPSLGLATLPKKYADVSHCELVRAYRLTTQALESIGFRVPRKRPEYFQDDIFPDTADTETPAVDTLAWLDGASAAPRLINLCPPYMKPLSEAPPEPARRRQFTIKAEEKPDNTKDAISAMLSRVTGNITVNTGPFPGSDASRQELYSFSKTAADNHLLGGGYVSPTRRLFSLPDPPSGLVSPSMSPTCTARLLSTSSPTKQAILAGGPITQIHNCRVLRGHAIEFDDVWFQDGRIINPTSLYGLRGPDIRIDAHNLIVAPGLIDVQLNGAFGHDFSHNCDTIDESLDTVSRGILLQGCTSFCPTVVSSMPETYHRVLPHIGKRPGSLKNGAESLGAHVEGPFMNPKKKGAHELACLRAAPNGLADFDMCYGLDNLRKYVAYVTVAPEVDGVLDAIPDLIRKCNIGISQGHSVASHQVASQARSNGSKMITHLFNAMAGFHHRDPGI</sequence>
<gene>
    <name evidence="3" type="ORF">IWW36_003041</name>
</gene>
<dbReference type="InterPro" id="IPR032466">
    <property type="entry name" value="Metal_Hydrolase"/>
</dbReference>
<comment type="caution">
    <text evidence="3">The sequence shown here is derived from an EMBL/GenBank/DDBJ whole genome shotgun (WGS) entry which is preliminary data.</text>
</comment>
<dbReference type="Gene3D" id="2.130.10.10">
    <property type="entry name" value="YVTN repeat-like/Quinoprotein amine dehydrogenase"/>
    <property type="match status" value="2"/>
</dbReference>
<dbReference type="PANTHER" id="PTHR10856:SF20">
    <property type="entry name" value="CORONIN-7"/>
    <property type="match status" value="1"/>
</dbReference>
<dbReference type="InterPro" id="IPR036322">
    <property type="entry name" value="WD40_repeat_dom_sf"/>
</dbReference>
<dbReference type="InterPro" id="IPR015505">
    <property type="entry name" value="Coronin"/>
</dbReference>
<feature type="compositionally biased region" description="Basic and acidic residues" evidence="2">
    <location>
        <begin position="456"/>
        <end position="474"/>
    </location>
</feature>
<dbReference type="GO" id="GO:0016810">
    <property type="term" value="F:hydrolase activity, acting on carbon-nitrogen (but not peptide) bonds"/>
    <property type="evidence" value="ECO:0007669"/>
    <property type="project" value="InterPro"/>
</dbReference>
<protein>
    <recommendedName>
        <fullName evidence="5">Coronin</fullName>
    </recommendedName>
</protein>
<dbReference type="InterPro" id="IPR001680">
    <property type="entry name" value="WD40_rpt"/>
</dbReference>
<accession>A0A9W8LYY1</accession>
<feature type="region of interest" description="Disordered" evidence="2">
    <location>
        <begin position="411"/>
        <end position="437"/>
    </location>
</feature>
<dbReference type="Gene3D" id="3.20.20.140">
    <property type="entry name" value="Metal-dependent hydrolases"/>
    <property type="match status" value="1"/>
</dbReference>
<proteinExistence type="inferred from homology"/>
<comment type="similarity">
    <text evidence="1">Belongs to the WD repeat coronin family.</text>
</comment>
<feature type="region of interest" description="Disordered" evidence="2">
    <location>
        <begin position="450"/>
        <end position="475"/>
    </location>
</feature>
<dbReference type="SUPFAM" id="SSF82171">
    <property type="entry name" value="DPP6 N-terminal domain-like"/>
    <property type="match status" value="1"/>
</dbReference>
<dbReference type="SMART" id="SM01167">
    <property type="entry name" value="DUF1900"/>
    <property type="match status" value="2"/>
</dbReference>
<dbReference type="OrthoDB" id="347435at2759"/>
<name>A0A9W8LYY1_9FUNG</name>
<dbReference type="AlphaFoldDB" id="A0A9W8LYY1"/>
<dbReference type="SUPFAM" id="SSF51556">
    <property type="entry name" value="Metallo-dependent hydrolases"/>
    <property type="match status" value="1"/>
</dbReference>
<dbReference type="EMBL" id="JANBUW010000127">
    <property type="protein sequence ID" value="KAJ2848853.1"/>
    <property type="molecule type" value="Genomic_DNA"/>
</dbReference>
<keyword evidence="4" id="KW-1185">Reference proteome</keyword>
<dbReference type="PANTHER" id="PTHR10856">
    <property type="entry name" value="CORONIN"/>
    <property type="match status" value="1"/>
</dbReference>
<evidence type="ECO:0000313" key="4">
    <source>
        <dbReference type="Proteomes" id="UP001139887"/>
    </source>
</evidence>
<dbReference type="SUPFAM" id="SSF51338">
    <property type="entry name" value="Composite domain of metallo-dependent hydrolases"/>
    <property type="match status" value="1"/>
</dbReference>
<dbReference type="SUPFAM" id="SSF50978">
    <property type="entry name" value="WD40 repeat-like"/>
    <property type="match status" value="1"/>
</dbReference>
<evidence type="ECO:0000256" key="1">
    <source>
        <dbReference type="ARBA" id="ARBA00009482"/>
    </source>
</evidence>
<dbReference type="Proteomes" id="UP001139887">
    <property type="component" value="Unassembled WGS sequence"/>
</dbReference>
<reference evidence="3" key="1">
    <citation type="submission" date="2022-07" db="EMBL/GenBank/DDBJ databases">
        <title>Phylogenomic reconstructions and comparative analyses of Kickxellomycotina fungi.</title>
        <authorList>
            <person name="Reynolds N.K."/>
            <person name="Stajich J.E."/>
            <person name="Barry K."/>
            <person name="Grigoriev I.V."/>
            <person name="Crous P."/>
            <person name="Smith M.E."/>
        </authorList>
    </citation>
    <scope>NUCLEOTIDE SEQUENCE</scope>
    <source>
        <strain evidence="3">NRRL 1566</strain>
    </source>
</reference>
<evidence type="ECO:0000256" key="2">
    <source>
        <dbReference type="SAM" id="MobiDB-lite"/>
    </source>
</evidence>
<dbReference type="InterPro" id="IPR015943">
    <property type="entry name" value="WD40/YVTN_repeat-like_dom_sf"/>
</dbReference>
<feature type="non-terminal residue" evidence="3">
    <location>
        <position position="1251"/>
    </location>
</feature>
<evidence type="ECO:0000313" key="3">
    <source>
        <dbReference type="EMBL" id="KAJ2848853.1"/>
    </source>
</evidence>
<dbReference type="SMART" id="SM00320">
    <property type="entry name" value="WD40"/>
    <property type="match status" value="4"/>
</dbReference>
<dbReference type="Pfam" id="PF16300">
    <property type="entry name" value="WD40_4"/>
    <property type="match status" value="2"/>
</dbReference>
<evidence type="ECO:0008006" key="5">
    <source>
        <dbReference type="Google" id="ProtNLM"/>
    </source>
</evidence>
<organism evidence="3 4">
    <name type="scientific">Coemansia brasiliensis</name>
    <dbReference type="NCBI Taxonomy" id="2650707"/>
    <lineage>
        <taxon>Eukaryota</taxon>
        <taxon>Fungi</taxon>
        <taxon>Fungi incertae sedis</taxon>
        <taxon>Zoopagomycota</taxon>
        <taxon>Kickxellomycotina</taxon>
        <taxon>Kickxellomycetes</taxon>
        <taxon>Kickxellales</taxon>
        <taxon>Kickxellaceae</taxon>
        <taxon>Coemansia</taxon>
    </lineage>
</organism>